<reference evidence="1 2" key="1">
    <citation type="submission" date="2016-11" db="EMBL/GenBank/DDBJ databases">
        <title>Whole Genome Sequencing of Mucilaginibacter polytrichastri RG4-7(T) isolated from the moss sample.</title>
        <authorList>
            <person name="Li Y."/>
        </authorList>
    </citation>
    <scope>NUCLEOTIDE SEQUENCE [LARGE SCALE GENOMIC DNA]</scope>
    <source>
        <strain evidence="1 2">RG4-7</strain>
    </source>
</reference>
<dbReference type="PANTHER" id="PTHR35279">
    <property type="match status" value="1"/>
</dbReference>
<gene>
    <name evidence="1" type="ORF">RG47T_2466</name>
</gene>
<dbReference type="AlphaFoldDB" id="A0A1Q5ZZ36"/>
<name>A0A1Q5ZZ36_9SPHI</name>
<dbReference type="RefSeq" id="WP_216351048.1">
    <property type="nucleotide sequence ID" value="NZ_FPAM01000005.1"/>
</dbReference>
<comment type="caution">
    <text evidence="1">The sequence shown here is derived from an EMBL/GenBank/DDBJ whole genome shotgun (WGS) entry which is preliminary data.</text>
</comment>
<evidence type="ECO:0008006" key="3">
    <source>
        <dbReference type="Google" id="ProtNLM"/>
    </source>
</evidence>
<proteinExistence type="predicted"/>
<sequence length="357" mass="39537">MNYKTTNIKAKIWMVSLLIFSGFYSFAQKGKYIDGRPSTNLRVACTDAGVVLTHGNGPDSCDAYGAREAIVNKAGGTYYLFYDGAGSTGWLACLATSKDLNAWTKKGTILSLGTSNKPDHKSASSPWVIKAGNEWHMFYLGTPNTSLGPDRVPAFPYLTMKAKSVSLSGPWIKQYDVKPFSGKKNSFYSVTSSPGFIVKYKGQYLQFFSGATQDSTGTKRTLGLATTRDLNATWVIRQHPVFPLTEQVENSSIYFDAGAKTWYLFTNHIGITDSGTEYTDAIWVYWSKDIFHWQTDHKAIVLDKTNCTWAKGAIGMPSVIRVGKRLAMLYDGAEGNSISHMQRNIALAWIDLPLKIK</sequence>
<keyword evidence="2" id="KW-1185">Reference proteome</keyword>
<organism evidence="1 2">
    <name type="scientific">Mucilaginibacter polytrichastri</name>
    <dbReference type="NCBI Taxonomy" id="1302689"/>
    <lineage>
        <taxon>Bacteria</taxon>
        <taxon>Pseudomonadati</taxon>
        <taxon>Bacteroidota</taxon>
        <taxon>Sphingobacteriia</taxon>
        <taxon>Sphingobacteriales</taxon>
        <taxon>Sphingobacteriaceae</taxon>
        <taxon>Mucilaginibacter</taxon>
    </lineage>
</organism>
<accession>A0A1Q5ZZ36</accession>
<evidence type="ECO:0000313" key="1">
    <source>
        <dbReference type="EMBL" id="OKS87008.1"/>
    </source>
</evidence>
<dbReference type="Proteomes" id="UP000186720">
    <property type="component" value="Unassembled WGS sequence"/>
</dbReference>
<dbReference type="Gene3D" id="2.115.10.20">
    <property type="entry name" value="Glycosyl hydrolase domain, family 43"/>
    <property type="match status" value="2"/>
</dbReference>
<protein>
    <recommendedName>
        <fullName evidence="3">Glycosyl hydrolase family 32 N-terminal domain-containing protein</fullName>
    </recommendedName>
</protein>
<dbReference type="STRING" id="1302689.RG47T_2466"/>
<dbReference type="SUPFAM" id="SSF75005">
    <property type="entry name" value="Arabinanase/levansucrase/invertase"/>
    <property type="match status" value="2"/>
</dbReference>
<dbReference type="InterPro" id="IPR023296">
    <property type="entry name" value="Glyco_hydro_beta-prop_sf"/>
</dbReference>
<dbReference type="EMBL" id="MPPL01000001">
    <property type="protein sequence ID" value="OKS87008.1"/>
    <property type="molecule type" value="Genomic_DNA"/>
</dbReference>
<evidence type="ECO:0000313" key="2">
    <source>
        <dbReference type="Proteomes" id="UP000186720"/>
    </source>
</evidence>
<dbReference type="PANTHER" id="PTHR35279:SF1">
    <property type="entry name" value="ARABINANASE_LEVANSUCRASE_INVERTASE"/>
    <property type="match status" value="1"/>
</dbReference>